<dbReference type="Gene3D" id="1.10.287.130">
    <property type="match status" value="1"/>
</dbReference>
<dbReference type="Gene3D" id="3.30.565.10">
    <property type="entry name" value="Histidine kinase-like ATPase, C-terminal domain"/>
    <property type="match status" value="1"/>
</dbReference>
<dbReference type="CDD" id="cd00082">
    <property type="entry name" value="HisKA"/>
    <property type="match status" value="1"/>
</dbReference>
<evidence type="ECO:0000256" key="4">
    <source>
        <dbReference type="ARBA" id="ARBA00022679"/>
    </source>
</evidence>
<keyword evidence="3" id="KW-0597">Phosphoprotein</keyword>
<dbReference type="PRINTS" id="PR00344">
    <property type="entry name" value="BCTRLSENSOR"/>
</dbReference>
<feature type="transmembrane region" description="Helical" evidence="7">
    <location>
        <begin position="12"/>
        <end position="29"/>
    </location>
</feature>
<keyword evidence="7" id="KW-0812">Transmembrane</keyword>
<dbReference type="InterPro" id="IPR004358">
    <property type="entry name" value="Sig_transdc_His_kin-like_C"/>
</dbReference>
<evidence type="ECO:0000256" key="7">
    <source>
        <dbReference type="SAM" id="Phobius"/>
    </source>
</evidence>
<keyword evidence="4" id="KW-0808">Transferase</keyword>
<dbReference type="SMART" id="SM00387">
    <property type="entry name" value="HATPase_c"/>
    <property type="match status" value="1"/>
</dbReference>
<keyword evidence="6" id="KW-0902">Two-component regulatory system</keyword>
<accession>B1WPS7</accession>
<gene>
    <name evidence="9" type="ordered locus">cce_3894</name>
</gene>
<dbReference type="SMART" id="SM00388">
    <property type="entry name" value="HisKA"/>
    <property type="match status" value="1"/>
</dbReference>
<dbReference type="PANTHER" id="PTHR45453:SF1">
    <property type="entry name" value="PHOSPHATE REGULON SENSOR PROTEIN PHOR"/>
    <property type="match status" value="1"/>
</dbReference>
<feature type="transmembrane region" description="Helical" evidence="7">
    <location>
        <begin position="35"/>
        <end position="51"/>
    </location>
</feature>
<dbReference type="KEGG" id="cyt:cce_3894"/>
<evidence type="ECO:0000259" key="8">
    <source>
        <dbReference type="PROSITE" id="PS50109"/>
    </source>
</evidence>
<dbReference type="InterPro" id="IPR003661">
    <property type="entry name" value="HisK_dim/P_dom"/>
</dbReference>
<evidence type="ECO:0000256" key="3">
    <source>
        <dbReference type="ARBA" id="ARBA00022553"/>
    </source>
</evidence>
<dbReference type="FunFam" id="3.30.565.10:FF:000006">
    <property type="entry name" value="Sensor histidine kinase WalK"/>
    <property type="match status" value="1"/>
</dbReference>
<dbReference type="Proteomes" id="UP000001203">
    <property type="component" value="Chromosome circular"/>
</dbReference>
<dbReference type="PANTHER" id="PTHR45453">
    <property type="entry name" value="PHOSPHATE REGULON SENSOR PROTEIN PHOR"/>
    <property type="match status" value="1"/>
</dbReference>
<sequence>MKRFFNFYNQKHSYFYGLILSIFAIVIVMEYTTPSAYVFGYLYIGAILLANTHRNRRVVTIITLAAANLTFFNLFIPTIKIYHLPTVANRLIAIIALLVTGWLSVRNRIYEEKIAYQQAKIQAQEQLFQIREDFVSTLTHDLKTPLLGAIETLKSFQLGLFGQVTPKQQKILEMMRHSHQSTLQLVETVLDIYRNDNEGLKLQKEPINLKELLEEIVATLTDFALSRRIHLNLTGENLWVEGDRFQLKRVFVNLLSNAINHSTRGSNVEILLQSKGDKQEVLFLDNGLGISPEDIPQLFERFYQSHHNRQTKGSGLGLYLSRQIIEAHQGKIWAENRSSQGAIFGCRLPGIVDSIYD</sequence>
<keyword evidence="5 9" id="KW-0418">Kinase</keyword>
<dbReference type="SUPFAM" id="SSF47384">
    <property type="entry name" value="Homodimeric domain of signal transducing histidine kinase"/>
    <property type="match status" value="1"/>
</dbReference>
<dbReference type="InterPro" id="IPR050351">
    <property type="entry name" value="BphY/WalK/GraS-like"/>
</dbReference>
<dbReference type="EMBL" id="CP000806">
    <property type="protein sequence ID" value="ACB53242.1"/>
    <property type="molecule type" value="Genomic_DNA"/>
</dbReference>
<dbReference type="HOGENOM" id="CLU_739281_0_0_3"/>
<evidence type="ECO:0000256" key="5">
    <source>
        <dbReference type="ARBA" id="ARBA00022777"/>
    </source>
</evidence>
<dbReference type="Pfam" id="PF02518">
    <property type="entry name" value="HATPase_c"/>
    <property type="match status" value="1"/>
</dbReference>
<dbReference type="STRING" id="43989.cce_3894"/>
<dbReference type="Pfam" id="PF00512">
    <property type="entry name" value="HisKA"/>
    <property type="match status" value="1"/>
</dbReference>
<feature type="transmembrane region" description="Helical" evidence="7">
    <location>
        <begin position="88"/>
        <end position="105"/>
    </location>
</feature>
<reference evidence="9 10" key="1">
    <citation type="journal article" date="2008" name="Proc. Natl. Acad. Sci. U.S.A.">
        <title>The genome of Cyanothece 51142, a unicellular diazotrophic cyanobacterium important in the marine nitrogen cycle.</title>
        <authorList>
            <person name="Welsh E.A."/>
            <person name="Liberton M."/>
            <person name="Stoeckel J."/>
            <person name="Loh T."/>
            <person name="Elvitigala T."/>
            <person name="Wang C."/>
            <person name="Wollam A."/>
            <person name="Fulton R.S."/>
            <person name="Clifton S.W."/>
            <person name="Jacobs J.M."/>
            <person name="Aurora R."/>
            <person name="Ghosh B.K."/>
            <person name="Sherman L.A."/>
            <person name="Smith R.D."/>
            <person name="Wilson R.K."/>
            <person name="Pakrasi H.B."/>
        </authorList>
    </citation>
    <scope>NUCLEOTIDE SEQUENCE [LARGE SCALE GENOMIC DNA]</scope>
    <source>
        <strain evidence="10">ATCC 51142 / BH68</strain>
    </source>
</reference>
<dbReference type="EC" id="2.7.13.3" evidence="2"/>
<organism evidence="9 10">
    <name type="scientific">Crocosphaera subtropica (strain ATCC 51142 / BH68)</name>
    <name type="common">Cyanothece sp. (strain ATCC 51142)</name>
    <dbReference type="NCBI Taxonomy" id="43989"/>
    <lineage>
        <taxon>Bacteria</taxon>
        <taxon>Bacillati</taxon>
        <taxon>Cyanobacteriota</taxon>
        <taxon>Cyanophyceae</taxon>
        <taxon>Oscillatoriophycideae</taxon>
        <taxon>Chroococcales</taxon>
        <taxon>Aphanothecaceae</taxon>
        <taxon>Crocosphaera</taxon>
        <taxon>Crocosphaera subtropica</taxon>
    </lineage>
</organism>
<feature type="domain" description="Histidine kinase" evidence="8">
    <location>
        <begin position="137"/>
        <end position="352"/>
    </location>
</feature>
<protein>
    <recommendedName>
        <fullName evidence="2">histidine kinase</fullName>
        <ecNumber evidence="2">2.7.13.3</ecNumber>
    </recommendedName>
</protein>
<dbReference type="GO" id="GO:0016036">
    <property type="term" value="P:cellular response to phosphate starvation"/>
    <property type="evidence" value="ECO:0007669"/>
    <property type="project" value="TreeGrafter"/>
</dbReference>
<proteinExistence type="predicted"/>
<comment type="catalytic activity">
    <reaction evidence="1">
        <text>ATP + protein L-histidine = ADP + protein N-phospho-L-histidine.</text>
        <dbReference type="EC" id="2.7.13.3"/>
    </reaction>
</comment>
<keyword evidence="7" id="KW-1133">Transmembrane helix</keyword>
<evidence type="ECO:0000256" key="2">
    <source>
        <dbReference type="ARBA" id="ARBA00012438"/>
    </source>
</evidence>
<dbReference type="GO" id="GO:0004721">
    <property type="term" value="F:phosphoprotein phosphatase activity"/>
    <property type="evidence" value="ECO:0007669"/>
    <property type="project" value="TreeGrafter"/>
</dbReference>
<evidence type="ECO:0000313" key="10">
    <source>
        <dbReference type="Proteomes" id="UP000001203"/>
    </source>
</evidence>
<feature type="transmembrane region" description="Helical" evidence="7">
    <location>
        <begin position="58"/>
        <end position="76"/>
    </location>
</feature>
<evidence type="ECO:0000313" key="9">
    <source>
        <dbReference type="EMBL" id="ACB53242.1"/>
    </source>
</evidence>
<evidence type="ECO:0000256" key="6">
    <source>
        <dbReference type="ARBA" id="ARBA00023012"/>
    </source>
</evidence>
<dbReference type="GO" id="GO:0005886">
    <property type="term" value="C:plasma membrane"/>
    <property type="evidence" value="ECO:0007669"/>
    <property type="project" value="TreeGrafter"/>
</dbReference>
<dbReference type="InterPro" id="IPR003594">
    <property type="entry name" value="HATPase_dom"/>
</dbReference>
<dbReference type="PROSITE" id="PS50109">
    <property type="entry name" value="HIS_KIN"/>
    <property type="match status" value="1"/>
</dbReference>
<dbReference type="GO" id="GO:0000155">
    <property type="term" value="F:phosphorelay sensor kinase activity"/>
    <property type="evidence" value="ECO:0007669"/>
    <property type="project" value="InterPro"/>
</dbReference>
<dbReference type="InterPro" id="IPR036890">
    <property type="entry name" value="HATPase_C_sf"/>
</dbReference>
<evidence type="ECO:0000256" key="1">
    <source>
        <dbReference type="ARBA" id="ARBA00000085"/>
    </source>
</evidence>
<dbReference type="InterPro" id="IPR036097">
    <property type="entry name" value="HisK_dim/P_sf"/>
</dbReference>
<dbReference type="OrthoDB" id="418136at2"/>
<dbReference type="SUPFAM" id="SSF55874">
    <property type="entry name" value="ATPase domain of HSP90 chaperone/DNA topoisomerase II/histidine kinase"/>
    <property type="match status" value="1"/>
</dbReference>
<name>B1WPS7_CROS5</name>
<dbReference type="eggNOG" id="COG2205">
    <property type="taxonomic scope" value="Bacteria"/>
</dbReference>
<dbReference type="AlphaFoldDB" id="B1WPS7"/>
<keyword evidence="10" id="KW-1185">Reference proteome</keyword>
<keyword evidence="7" id="KW-0472">Membrane</keyword>
<dbReference type="RefSeq" id="WP_009547269.1">
    <property type="nucleotide sequence ID" value="NC_010546.1"/>
</dbReference>
<dbReference type="CDD" id="cd00075">
    <property type="entry name" value="HATPase"/>
    <property type="match status" value="1"/>
</dbReference>
<dbReference type="InterPro" id="IPR005467">
    <property type="entry name" value="His_kinase_dom"/>
</dbReference>